<keyword evidence="3" id="KW-1185">Reference proteome</keyword>
<sequence>MGELNKTILSDSCSKTKPPTFRFWTHSGEIIRVTCDDDLTLKWLKTKIATLKTWEGATLAVVRMDELLKLTKAHQSLPKPLSGSQGKRKLTLTRKLCSGDLRGKTQIYMWRNGAPSTIKQTKNPRAISSSLASETNSNRYTILLTIHSCN</sequence>
<feature type="domain" description="DUF4780" evidence="1">
    <location>
        <begin position="9"/>
        <end position="80"/>
    </location>
</feature>
<dbReference type="Pfam" id="PF16012">
    <property type="entry name" value="DUF4780"/>
    <property type="match status" value="1"/>
</dbReference>
<dbReference type="Proteomes" id="UP001153636">
    <property type="component" value="Chromosome 3"/>
</dbReference>
<reference evidence="2" key="1">
    <citation type="submission" date="2022-01" db="EMBL/GenBank/DDBJ databases">
        <authorList>
            <person name="King R."/>
        </authorList>
    </citation>
    <scope>NUCLEOTIDE SEQUENCE</scope>
</reference>
<dbReference type="AlphaFoldDB" id="A0A9P0CYF6"/>
<evidence type="ECO:0000313" key="3">
    <source>
        <dbReference type="Proteomes" id="UP001153636"/>
    </source>
</evidence>
<dbReference type="OrthoDB" id="6771823at2759"/>
<evidence type="ECO:0000313" key="2">
    <source>
        <dbReference type="EMBL" id="CAH1108070.1"/>
    </source>
</evidence>
<protein>
    <recommendedName>
        <fullName evidence="1">DUF4780 domain-containing protein</fullName>
    </recommendedName>
</protein>
<evidence type="ECO:0000259" key="1">
    <source>
        <dbReference type="Pfam" id="PF16012"/>
    </source>
</evidence>
<dbReference type="InterPro" id="IPR031961">
    <property type="entry name" value="DUF4780"/>
</dbReference>
<organism evidence="2 3">
    <name type="scientific">Psylliodes chrysocephalus</name>
    <dbReference type="NCBI Taxonomy" id="3402493"/>
    <lineage>
        <taxon>Eukaryota</taxon>
        <taxon>Metazoa</taxon>
        <taxon>Ecdysozoa</taxon>
        <taxon>Arthropoda</taxon>
        <taxon>Hexapoda</taxon>
        <taxon>Insecta</taxon>
        <taxon>Pterygota</taxon>
        <taxon>Neoptera</taxon>
        <taxon>Endopterygota</taxon>
        <taxon>Coleoptera</taxon>
        <taxon>Polyphaga</taxon>
        <taxon>Cucujiformia</taxon>
        <taxon>Chrysomeloidea</taxon>
        <taxon>Chrysomelidae</taxon>
        <taxon>Galerucinae</taxon>
        <taxon>Alticini</taxon>
        <taxon>Psylliodes</taxon>
    </lineage>
</organism>
<name>A0A9P0CYF6_9CUCU</name>
<proteinExistence type="predicted"/>
<dbReference type="EMBL" id="OV651815">
    <property type="protein sequence ID" value="CAH1108070.1"/>
    <property type="molecule type" value="Genomic_DNA"/>
</dbReference>
<accession>A0A9P0CYF6</accession>
<gene>
    <name evidence="2" type="ORF">PSYICH_LOCUS8884</name>
</gene>